<dbReference type="EMBL" id="NIDN02000038">
    <property type="protein sequence ID" value="RLL99123.1"/>
    <property type="molecule type" value="Genomic_DNA"/>
</dbReference>
<dbReference type="Proteomes" id="UP000215289">
    <property type="component" value="Unassembled WGS sequence"/>
</dbReference>
<evidence type="ECO:0000313" key="3">
    <source>
        <dbReference type="Proteomes" id="UP000215289"/>
    </source>
</evidence>
<sequence>MPSVEWSRVNQTNPSPYDQIFILSQEFINKSFRAGFPRPEKFQRYDKEAVNTGKVDPNNMTGQWIEEDTLVGAPQISINVEERNPSYLTLFILNFVSGSIHLRTTPPGAPSKFQDFSLQGWKLVFKTRIASKEVNKNDPKYNAYRSPAVSRAPGFRDTVFGLKRLYLDTSDIGAGAGLDTSRSSFNGATLPPDTLYNLKLFANEWLTSYDEKGLNILAHSLTKDDSTQEQRSNTATFIPSLIDYAAYPWLDPNNNTVVTDGLRENALGVLTYTDTSRHTSYAPPGLAYSGVFTDGGAAFCMNSSLFWNHYLLPILQEINQKVEVIPQDPPRLHGSMKYTLGRNSKHPKPTDRYFQWKQQQSQNGQLHWVWTGDAQKKVIQWDGAWRFGQEARSSTELSYTPGGREIHIKGRIVYDIHLVEIAPGHWTSSNHTEVEWQVPLRIDAVRDGGLQIVPAGKPSVHPLKNKSHSRGWKQDPKKMEQSHRATIAKFLSTGLTNITNRLAQDLRNLHMLFLPGRGVYRFGAPLINKRGDILAPLEYISVGDLTKVNKTVAVDHTDKAEADTIPFDEDLKAHFAHIPHLSEEYPEGEPVFDHHHVESDNEHEEWAHPFVDLNDIDHHHFNDTGEGNGEGSFVGPGPGPLAHVDLDAINEEKPPQEPSNNNPPSPPTNDGRRRHRPVFGAGDG</sequence>
<evidence type="ECO:0000256" key="1">
    <source>
        <dbReference type="SAM" id="MobiDB-lite"/>
    </source>
</evidence>
<feature type="compositionally biased region" description="Gly residues" evidence="1">
    <location>
        <begin position="626"/>
        <end position="636"/>
    </location>
</feature>
<name>A0A3R7HWY3_9EURO</name>
<dbReference type="AlphaFoldDB" id="A0A3R7HWY3"/>
<gene>
    <name evidence="2" type="ORF">CFD26_106279</name>
</gene>
<organism evidence="2 3">
    <name type="scientific">Aspergillus turcosus</name>
    <dbReference type="NCBI Taxonomy" id="1245748"/>
    <lineage>
        <taxon>Eukaryota</taxon>
        <taxon>Fungi</taxon>
        <taxon>Dikarya</taxon>
        <taxon>Ascomycota</taxon>
        <taxon>Pezizomycotina</taxon>
        <taxon>Eurotiomycetes</taxon>
        <taxon>Eurotiomycetidae</taxon>
        <taxon>Eurotiales</taxon>
        <taxon>Aspergillaceae</taxon>
        <taxon>Aspergillus</taxon>
        <taxon>Aspergillus subgen. Fumigati</taxon>
    </lineage>
</organism>
<feature type="region of interest" description="Disordered" evidence="1">
    <location>
        <begin position="617"/>
        <end position="684"/>
    </location>
</feature>
<comment type="caution">
    <text evidence="2">The sequence shown here is derived from an EMBL/GenBank/DDBJ whole genome shotgun (WGS) entry which is preliminary data.</text>
</comment>
<protein>
    <submittedName>
        <fullName evidence="2">Uncharacterized protein</fullName>
    </submittedName>
</protein>
<proteinExistence type="predicted"/>
<dbReference type="OrthoDB" id="5429442at2759"/>
<evidence type="ECO:0000313" key="2">
    <source>
        <dbReference type="EMBL" id="RLL99123.1"/>
    </source>
</evidence>
<feature type="region of interest" description="Disordered" evidence="1">
    <location>
        <begin position="456"/>
        <end position="478"/>
    </location>
</feature>
<accession>A0A3R7HWY3</accession>
<feature type="compositionally biased region" description="Basic and acidic residues" evidence="1">
    <location>
        <begin position="644"/>
        <end position="655"/>
    </location>
</feature>
<keyword evidence="3" id="KW-1185">Reference proteome</keyword>
<reference evidence="2 3" key="1">
    <citation type="submission" date="2018-08" db="EMBL/GenBank/DDBJ databases">
        <title>Draft genome sequences of two Aspergillus turcosus clinical strains isolated from bronchoalveolar lavage fluid: one azole-susceptible and the other azole-resistant.</title>
        <authorList>
            <person name="Parent-Michaud M."/>
            <person name="Dufresne P.J."/>
            <person name="Fournier E."/>
            <person name="Martineau C."/>
            <person name="Moreira S."/>
            <person name="Perkins V."/>
            <person name="De Repentigny L."/>
            <person name="Dufresne S.F."/>
        </authorList>
    </citation>
    <scope>NUCLEOTIDE SEQUENCE [LARGE SCALE GENOMIC DNA]</scope>
    <source>
        <strain evidence="2">HMR AF 1038</strain>
    </source>
</reference>